<proteinExistence type="predicted"/>
<accession>A0A1R1YG81</accession>
<feature type="region of interest" description="Disordered" evidence="1">
    <location>
        <begin position="160"/>
        <end position="183"/>
    </location>
</feature>
<dbReference type="STRING" id="133412.A0A1R1YG81"/>
<gene>
    <name evidence="3" type="ORF">AYI70_g700</name>
</gene>
<sequence>MKVTISGLILMASTFVSVFASPVANNSAEGKHLDARAIHKRASRTNLKGYRNFGRVWYFDSQPTTVFVSRLRYRPSNFYGQRFEYCYQNNPDFKQYWDTDITFRQSWDQDIHFRNSWFAILYPYGYDEYRNGGKYYGYYSRGRYGKSRWSYNRNRGAGRNGGSWGNNGGNRGNNGGNRGNNGG</sequence>
<evidence type="ECO:0000256" key="1">
    <source>
        <dbReference type="SAM" id="MobiDB-lite"/>
    </source>
</evidence>
<keyword evidence="2" id="KW-0732">Signal</keyword>
<keyword evidence="4" id="KW-1185">Reference proteome</keyword>
<comment type="caution">
    <text evidence="3">The sequence shown here is derived from an EMBL/GenBank/DDBJ whole genome shotgun (WGS) entry which is preliminary data.</text>
</comment>
<reference evidence="3 4" key="1">
    <citation type="submission" date="2017-01" db="EMBL/GenBank/DDBJ databases">
        <authorList>
            <person name="Mah S.A."/>
            <person name="Swanson W.J."/>
            <person name="Moy G.W."/>
            <person name="Vacquier V.D."/>
        </authorList>
    </citation>
    <scope>NUCLEOTIDE SEQUENCE [LARGE SCALE GENOMIC DNA]</scope>
    <source>
        <strain evidence="3 4">GSMNP</strain>
    </source>
</reference>
<feature type="chain" id="PRO_5012571124" evidence="2">
    <location>
        <begin position="21"/>
        <end position="183"/>
    </location>
</feature>
<feature type="signal peptide" evidence="2">
    <location>
        <begin position="1"/>
        <end position="20"/>
    </location>
</feature>
<dbReference type="EMBL" id="LSSN01000122">
    <property type="protein sequence ID" value="OMJ25726.1"/>
    <property type="molecule type" value="Genomic_DNA"/>
</dbReference>
<dbReference type="AlphaFoldDB" id="A0A1R1YG81"/>
<name>A0A1R1YG81_9FUNG</name>
<evidence type="ECO:0000313" key="3">
    <source>
        <dbReference type="EMBL" id="OMJ25726.1"/>
    </source>
</evidence>
<organism evidence="3 4">
    <name type="scientific">Smittium culicis</name>
    <dbReference type="NCBI Taxonomy" id="133412"/>
    <lineage>
        <taxon>Eukaryota</taxon>
        <taxon>Fungi</taxon>
        <taxon>Fungi incertae sedis</taxon>
        <taxon>Zoopagomycota</taxon>
        <taxon>Kickxellomycotina</taxon>
        <taxon>Harpellomycetes</taxon>
        <taxon>Harpellales</taxon>
        <taxon>Legeriomycetaceae</taxon>
        <taxon>Smittium</taxon>
    </lineage>
</organism>
<dbReference type="Proteomes" id="UP000187283">
    <property type="component" value="Unassembled WGS sequence"/>
</dbReference>
<protein>
    <submittedName>
        <fullName evidence="3">Uncharacterized protein</fullName>
    </submittedName>
</protein>
<feature type="non-terminal residue" evidence="3">
    <location>
        <position position="183"/>
    </location>
</feature>
<evidence type="ECO:0000313" key="4">
    <source>
        <dbReference type="Proteomes" id="UP000187283"/>
    </source>
</evidence>
<evidence type="ECO:0000256" key="2">
    <source>
        <dbReference type="SAM" id="SignalP"/>
    </source>
</evidence>
<dbReference type="OrthoDB" id="5589309at2759"/>